<dbReference type="InterPro" id="IPR018000">
    <property type="entry name" value="Neurotransmitter_ion_chnl_CS"/>
</dbReference>
<comment type="caution">
    <text evidence="5">Lacks conserved residue(s) required for the propagation of feature annotation.</text>
</comment>
<reference evidence="9" key="1">
    <citation type="submission" date="2022-11" db="UniProtKB">
        <authorList>
            <consortium name="WormBaseParasite"/>
        </authorList>
    </citation>
    <scope>IDENTIFICATION</scope>
</reference>
<dbReference type="Proteomes" id="UP000887540">
    <property type="component" value="Unplaced"/>
</dbReference>
<proteinExistence type="inferred from homology"/>
<feature type="transmembrane region" description="Helical" evidence="5">
    <location>
        <begin position="108"/>
        <end position="129"/>
    </location>
</feature>
<feature type="domain" description="Neurotransmitter-gated ion-channel transmembrane" evidence="7">
    <location>
        <begin position="114"/>
        <end position="200"/>
    </location>
</feature>
<protein>
    <submittedName>
        <fullName evidence="9">Uncharacterized protein</fullName>
    </submittedName>
</protein>
<dbReference type="InterPro" id="IPR006201">
    <property type="entry name" value="Neur_channel"/>
</dbReference>
<evidence type="ECO:0000259" key="7">
    <source>
        <dbReference type="Pfam" id="PF02932"/>
    </source>
</evidence>
<keyword evidence="3 5" id="KW-1133">Transmembrane helix</keyword>
<evidence type="ECO:0000256" key="2">
    <source>
        <dbReference type="ARBA" id="ARBA00022692"/>
    </source>
</evidence>
<keyword evidence="5" id="KW-0813">Transport</keyword>
<keyword evidence="8" id="KW-1185">Reference proteome</keyword>
<dbReference type="InterPro" id="IPR038050">
    <property type="entry name" value="Neuro_actylchol_rec"/>
</dbReference>
<dbReference type="InterPro" id="IPR036734">
    <property type="entry name" value="Neur_chan_lig-bd_sf"/>
</dbReference>
<keyword evidence="4 5" id="KW-0472">Membrane</keyword>
<dbReference type="Pfam" id="PF02932">
    <property type="entry name" value="Neur_chan_memb"/>
    <property type="match status" value="1"/>
</dbReference>
<dbReference type="GO" id="GO:0016020">
    <property type="term" value="C:membrane"/>
    <property type="evidence" value="ECO:0007669"/>
    <property type="project" value="UniProtKB-SubCell"/>
</dbReference>
<dbReference type="Pfam" id="PF02931">
    <property type="entry name" value="Neur_chan_LBD"/>
    <property type="match status" value="1"/>
</dbReference>
<dbReference type="Gene3D" id="2.70.170.10">
    <property type="entry name" value="Neurotransmitter-gated ion-channel ligand-binding domain"/>
    <property type="match status" value="1"/>
</dbReference>
<dbReference type="InterPro" id="IPR036719">
    <property type="entry name" value="Neuro-gated_channel_TM_sf"/>
</dbReference>
<dbReference type="InterPro" id="IPR006029">
    <property type="entry name" value="Neurotrans-gated_channel_TM"/>
</dbReference>
<evidence type="ECO:0000256" key="3">
    <source>
        <dbReference type="ARBA" id="ARBA00022989"/>
    </source>
</evidence>
<dbReference type="WBParaSite" id="ACRNAN_scaffold3350.g29563.t1">
    <property type="protein sequence ID" value="ACRNAN_scaffold3350.g29563.t1"/>
    <property type="gene ID" value="ACRNAN_scaffold3350.g29563"/>
</dbReference>
<dbReference type="PANTHER" id="PTHR18945">
    <property type="entry name" value="NEUROTRANSMITTER GATED ION CHANNEL"/>
    <property type="match status" value="1"/>
</dbReference>
<sequence>MSTDVIISYDGNVTWSTAGIFKSSCQLDVRYYPFDHQNCILKFASWAYDGTKIDLVLLTEAGDQSNYMLSTEWKLMLIRAEKNSIIYSCCPEHFPFIDVHISIQRRPLFYVFNLILPCVLISGIALLGFYMPSDSGEKVTLGITSLLSTTVFLMLVAEGMPPTSEALPLIGIYYGVTIFIVSLATAMTVLTVSSIKSPILQKREKNSY</sequence>
<dbReference type="SUPFAM" id="SSF90112">
    <property type="entry name" value="Neurotransmitter-gated ion-channel transmembrane pore"/>
    <property type="match status" value="1"/>
</dbReference>
<evidence type="ECO:0000313" key="8">
    <source>
        <dbReference type="Proteomes" id="UP000887540"/>
    </source>
</evidence>
<dbReference type="PROSITE" id="PS00236">
    <property type="entry name" value="NEUROTR_ION_CHANNEL"/>
    <property type="match status" value="1"/>
</dbReference>
<dbReference type="InterPro" id="IPR006202">
    <property type="entry name" value="Neur_chan_lig-bd"/>
</dbReference>
<feature type="transmembrane region" description="Helical" evidence="5">
    <location>
        <begin position="172"/>
        <end position="195"/>
    </location>
</feature>
<dbReference type="GO" id="GO:0004888">
    <property type="term" value="F:transmembrane signaling receptor activity"/>
    <property type="evidence" value="ECO:0007669"/>
    <property type="project" value="InterPro"/>
</dbReference>
<feature type="transmembrane region" description="Helical" evidence="5">
    <location>
        <begin position="141"/>
        <end position="160"/>
    </location>
</feature>
<comment type="similarity">
    <text evidence="5">Belongs to the ligand-gated ion channel (TC 1.A.9) family.</text>
</comment>
<keyword evidence="5" id="KW-0406">Ion transport</keyword>
<dbReference type="Gene3D" id="1.20.58.390">
    <property type="entry name" value="Neurotransmitter-gated ion-channel transmembrane domain"/>
    <property type="match status" value="1"/>
</dbReference>
<keyword evidence="5" id="KW-0407">Ion channel</keyword>
<accession>A0A914DPB9</accession>
<dbReference type="SUPFAM" id="SSF63712">
    <property type="entry name" value="Nicotinic receptor ligand binding domain-like"/>
    <property type="match status" value="1"/>
</dbReference>
<evidence type="ECO:0000256" key="1">
    <source>
        <dbReference type="ARBA" id="ARBA00004141"/>
    </source>
</evidence>
<dbReference type="GO" id="GO:0005230">
    <property type="term" value="F:extracellular ligand-gated monoatomic ion channel activity"/>
    <property type="evidence" value="ECO:0007669"/>
    <property type="project" value="InterPro"/>
</dbReference>
<keyword evidence="2 5" id="KW-0812">Transmembrane</keyword>
<dbReference type="PRINTS" id="PR00252">
    <property type="entry name" value="NRIONCHANNEL"/>
</dbReference>
<comment type="subcellular location">
    <subcellularLocation>
        <location evidence="1">Membrane</location>
        <topology evidence="1">Multi-pass membrane protein</topology>
    </subcellularLocation>
</comment>
<dbReference type="AlphaFoldDB" id="A0A914DPB9"/>
<evidence type="ECO:0000256" key="5">
    <source>
        <dbReference type="RuleBase" id="RU000687"/>
    </source>
</evidence>
<dbReference type="CDD" id="cd19051">
    <property type="entry name" value="LGIC_TM_cation"/>
    <property type="match status" value="1"/>
</dbReference>
<organism evidence="8 9">
    <name type="scientific">Acrobeloides nanus</name>
    <dbReference type="NCBI Taxonomy" id="290746"/>
    <lineage>
        <taxon>Eukaryota</taxon>
        <taxon>Metazoa</taxon>
        <taxon>Ecdysozoa</taxon>
        <taxon>Nematoda</taxon>
        <taxon>Chromadorea</taxon>
        <taxon>Rhabditida</taxon>
        <taxon>Tylenchina</taxon>
        <taxon>Cephalobomorpha</taxon>
        <taxon>Cephaloboidea</taxon>
        <taxon>Cephalobidae</taxon>
        <taxon>Acrobeloides</taxon>
    </lineage>
</organism>
<dbReference type="FunFam" id="2.70.170.10:FF:000060">
    <property type="entry name" value="Nicotinic acetylcholine receptor subunit alpha4"/>
    <property type="match status" value="1"/>
</dbReference>
<feature type="domain" description="Neurotransmitter-gated ion-channel ligand-binding" evidence="6">
    <location>
        <begin position="3"/>
        <end position="107"/>
    </location>
</feature>
<evidence type="ECO:0000259" key="6">
    <source>
        <dbReference type="Pfam" id="PF02931"/>
    </source>
</evidence>
<dbReference type="FunFam" id="1.20.58.390:FF:000043">
    <property type="entry name" value="AcetylCholine Receptor"/>
    <property type="match status" value="1"/>
</dbReference>
<evidence type="ECO:0000256" key="4">
    <source>
        <dbReference type="ARBA" id="ARBA00023136"/>
    </source>
</evidence>
<evidence type="ECO:0000313" key="9">
    <source>
        <dbReference type="WBParaSite" id="ACRNAN_scaffold3350.g29563.t1"/>
    </source>
</evidence>
<name>A0A914DPB9_9BILA</name>